<proteinExistence type="predicted"/>
<evidence type="ECO:0000313" key="1">
    <source>
        <dbReference type="EMBL" id="CBY06964.1"/>
    </source>
</evidence>
<dbReference type="InParanoid" id="E4WTG5"/>
<keyword evidence="2" id="KW-1185">Reference proteome</keyword>
<reference evidence="1" key="1">
    <citation type="journal article" date="2010" name="Science">
        <title>Plasticity of animal genome architecture unmasked by rapid evolution of a pelagic tunicate.</title>
        <authorList>
            <person name="Denoeud F."/>
            <person name="Henriet S."/>
            <person name="Mungpakdee S."/>
            <person name="Aury J.M."/>
            <person name="Da Silva C."/>
            <person name="Brinkmann H."/>
            <person name="Mikhaleva J."/>
            <person name="Olsen L.C."/>
            <person name="Jubin C."/>
            <person name="Canestro C."/>
            <person name="Bouquet J.M."/>
            <person name="Danks G."/>
            <person name="Poulain J."/>
            <person name="Campsteijn C."/>
            <person name="Adamski M."/>
            <person name="Cross I."/>
            <person name="Yadetie F."/>
            <person name="Muffato M."/>
            <person name="Louis A."/>
            <person name="Butcher S."/>
            <person name="Tsagkogeorga G."/>
            <person name="Konrad A."/>
            <person name="Singh S."/>
            <person name="Jensen M.F."/>
            <person name="Cong E.H."/>
            <person name="Eikeseth-Otteraa H."/>
            <person name="Noel B."/>
            <person name="Anthouard V."/>
            <person name="Porcel B.M."/>
            <person name="Kachouri-Lafond R."/>
            <person name="Nishino A."/>
            <person name="Ugolini M."/>
            <person name="Chourrout P."/>
            <person name="Nishida H."/>
            <person name="Aasland R."/>
            <person name="Huzurbazar S."/>
            <person name="Westhof E."/>
            <person name="Delsuc F."/>
            <person name="Lehrach H."/>
            <person name="Reinhardt R."/>
            <person name="Weissenbach J."/>
            <person name="Roy S.W."/>
            <person name="Artiguenave F."/>
            <person name="Postlethwait J.H."/>
            <person name="Manak J.R."/>
            <person name="Thompson E.M."/>
            <person name="Jaillon O."/>
            <person name="Du Pasquier L."/>
            <person name="Boudinot P."/>
            <person name="Liberles D.A."/>
            <person name="Volff J.N."/>
            <person name="Philippe H."/>
            <person name="Lenhard B."/>
            <person name="Roest Crollius H."/>
            <person name="Wincker P."/>
            <person name="Chourrout D."/>
        </authorList>
    </citation>
    <scope>NUCLEOTIDE SEQUENCE [LARGE SCALE GENOMIC DNA]</scope>
</reference>
<dbReference type="Proteomes" id="UP000001307">
    <property type="component" value="Unassembled WGS sequence"/>
</dbReference>
<accession>E4WTG5</accession>
<evidence type="ECO:0000313" key="2">
    <source>
        <dbReference type="Proteomes" id="UP000001307"/>
    </source>
</evidence>
<dbReference type="EMBL" id="FN653016">
    <property type="protein sequence ID" value="CBY06964.1"/>
    <property type="molecule type" value="Genomic_DNA"/>
</dbReference>
<name>E4WTG5_OIKDI</name>
<dbReference type="AlphaFoldDB" id="E4WTG5"/>
<sequence>MPAVNLVDWLGFGIETFDMWELNYYHQQKSFIFEELMISLRDWFLGIYDFMNKYYIDLVGTLISIFLNNDPIIALSKASFFLLDFFFNWFPSIVLNDFLRVREALAVLIKSLVTGPTFAQEFTEEYWLVYINKIVTFTHKFERELMFMAAVDPIVSFARCVEDSRNENDCVLINFFYEKIPNIVDDYLSFPFRACYHILTYVDEIILPISAISWLGSFAERLYFSIGDIIDFILEIDDIVIELAVQFAQGFGQLLSSILASAV</sequence>
<organism evidence="1">
    <name type="scientific">Oikopleura dioica</name>
    <name type="common">Tunicate</name>
    <dbReference type="NCBI Taxonomy" id="34765"/>
    <lineage>
        <taxon>Eukaryota</taxon>
        <taxon>Metazoa</taxon>
        <taxon>Chordata</taxon>
        <taxon>Tunicata</taxon>
        <taxon>Appendicularia</taxon>
        <taxon>Copelata</taxon>
        <taxon>Oikopleuridae</taxon>
        <taxon>Oikopleura</taxon>
    </lineage>
</organism>
<gene>
    <name evidence="1" type="ORF">GSOID_T00006041001</name>
</gene>
<protein>
    <submittedName>
        <fullName evidence="1">Uncharacterized protein</fullName>
    </submittedName>
</protein>